<comment type="similarity">
    <text evidence="3 18 19">Belongs to the FMO family.</text>
</comment>
<keyword evidence="6 18" id="KW-0256">Endoplasmic reticulum</keyword>
<gene>
    <name evidence="21" type="ORF">RRG08_042870</name>
</gene>
<evidence type="ECO:0000256" key="2">
    <source>
        <dbReference type="ARBA" id="ARBA00004389"/>
    </source>
</evidence>
<proteinExistence type="inferred from homology"/>
<dbReference type="SUPFAM" id="SSF51905">
    <property type="entry name" value="FAD/NAD(P)-binding domain"/>
    <property type="match status" value="2"/>
</dbReference>
<comment type="catalytic activity">
    <reaction evidence="15">
        <text>hypotaurine + NADPH + O2 + H(+) = taurine + NADP(+) + H2O</text>
        <dbReference type="Rhea" id="RHEA:69819"/>
        <dbReference type="ChEBI" id="CHEBI:15377"/>
        <dbReference type="ChEBI" id="CHEBI:15378"/>
        <dbReference type="ChEBI" id="CHEBI:15379"/>
        <dbReference type="ChEBI" id="CHEBI:57783"/>
        <dbReference type="ChEBI" id="CHEBI:57853"/>
        <dbReference type="ChEBI" id="CHEBI:58349"/>
        <dbReference type="ChEBI" id="CHEBI:507393"/>
        <dbReference type="EC" id="1.14.13.8"/>
    </reaction>
    <physiologicalReaction direction="left-to-right" evidence="15">
        <dbReference type="Rhea" id="RHEA:69820"/>
    </physiologicalReaction>
</comment>
<dbReference type="FunFam" id="3.50.50.60:FF:000159">
    <property type="entry name" value="Dimethylaniline monooxygenase [N-oxide-forming]"/>
    <property type="match status" value="1"/>
</dbReference>
<dbReference type="PANTHER" id="PTHR23023">
    <property type="entry name" value="DIMETHYLANILINE MONOOXYGENASE"/>
    <property type="match status" value="1"/>
</dbReference>
<evidence type="ECO:0000256" key="8">
    <source>
        <dbReference type="ARBA" id="ARBA00022857"/>
    </source>
</evidence>
<dbReference type="GO" id="GO:0050660">
    <property type="term" value="F:flavin adenine dinucleotide binding"/>
    <property type="evidence" value="ECO:0007669"/>
    <property type="project" value="InterPro"/>
</dbReference>
<keyword evidence="9 20" id="KW-1133">Transmembrane helix</keyword>
<keyword evidence="7 18" id="KW-0274">FAD</keyword>
<evidence type="ECO:0000256" key="13">
    <source>
        <dbReference type="ARBA" id="ARBA00045957"/>
    </source>
</evidence>
<evidence type="ECO:0000256" key="4">
    <source>
        <dbReference type="ARBA" id="ARBA00022630"/>
    </source>
</evidence>
<dbReference type="GO" id="GO:0005789">
    <property type="term" value="C:endoplasmic reticulum membrane"/>
    <property type="evidence" value="ECO:0007669"/>
    <property type="project" value="UniProtKB-SubCell"/>
</dbReference>
<sequence length="537" mass="61344">MTSQCVRVAIIGAGASGLAAIKCCLDEGLSPVCFERSAHIGGLWQYSDQPVMGQTSVMKSTVINTSKELLSFSDFPMPAHFPNFMHHSQVIEYFHMYADHFDLKRHIQHETEVCSITKTDDYLTTGRWEVGYRRSNSDERHSEVFDAVMIGVGHQAVPHLPEFEGLDRFNGKILHTCDYKKPDGFHDKRILIVGIGNSAGDCAAELSRVAKQVYISTRRGCWIINRVGKNGVPRDLQKTTRFMHLLGKKVRRPYERWTEHELNSRFDHALYRVQPAHSLFSHQAMLNDDLPNRIVTGTVKVKDNVQRFTQTGVEFVDGTSEQHIDVVILATGFRTCYPFLEDEILNKDKNKIRLYKVVFPPDLEQGTLALIGCLQPAGPFLPMVEMQCRWSTRVFKGLMKLPDSATMWEDIHRREAIDARNLIPSQRYTSLVKYLPYMEELAQLLGCCPDFVALTKRDPWLALSLWFGPAYPYAYRLFGPGQWDGAREAILTAMDRVKAPFQTRSLPAAIVDKRSQYTLYMVYSLIFFCAWMVLLIL</sequence>
<comment type="catalytic activity">
    <reaction evidence="14">
        <text>hypotaurine + NADH + O2 + H(+) = taurine + NAD(+) + H2O</text>
        <dbReference type="Rhea" id="RHEA:74111"/>
        <dbReference type="ChEBI" id="CHEBI:15377"/>
        <dbReference type="ChEBI" id="CHEBI:15378"/>
        <dbReference type="ChEBI" id="CHEBI:15379"/>
        <dbReference type="ChEBI" id="CHEBI:57540"/>
        <dbReference type="ChEBI" id="CHEBI:57853"/>
        <dbReference type="ChEBI" id="CHEBI:57945"/>
        <dbReference type="ChEBI" id="CHEBI:507393"/>
        <dbReference type="EC" id="1.14.13.8"/>
    </reaction>
    <physiologicalReaction direction="left-to-right" evidence="14">
        <dbReference type="Rhea" id="RHEA:74112"/>
    </physiologicalReaction>
</comment>
<keyword evidence="12 18" id="KW-0472">Membrane</keyword>
<dbReference type="Proteomes" id="UP001283361">
    <property type="component" value="Unassembled WGS sequence"/>
</dbReference>
<evidence type="ECO:0000256" key="12">
    <source>
        <dbReference type="ARBA" id="ARBA00023136"/>
    </source>
</evidence>
<keyword evidence="22" id="KW-1185">Reference proteome</keyword>
<evidence type="ECO:0000256" key="15">
    <source>
        <dbReference type="ARBA" id="ARBA00048041"/>
    </source>
</evidence>
<comment type="caution">
    <text evidence="21">The sequence shown here is derived from an EMBL/GenBank/DDBJ whole genome shotgun (WGS) entry which is preliminary data.</text>
</comment>
<dbReference type="InterPro" id="IPR050346">
    <property type="entry name" value="FMO-like"/>
</dbReference>
<evidence type="ECO:0000256" key="1">
    <source>
        <dbReference type="ARBA" id="ARBA00001974"/>
    </source>
</evidence>
<comment type="subcellular location">
    <subcellularLocation>
        <location evidence="2">Endoplasmic reticulum membrane</location>
        <topology evidence="2">Single-pass membrane protein</topology>
    </subcellularLocation>
</comment>
<accession>A0AAE1DP16</accession>
<evidence type="ECO:0000256" key="11">
    <source>
        <dbReference type="ARBA" id="ARBA00023033"/>
    </source>
</evidence>
<evidence type="ECO:0000256" key="14">
    <source>
        <dbReference type="ARBA" id="ARBA00047338"/>
    </source>
</evidence>
<keyword evidence="5 20" id="KW-0812">Transmembrane</keyword>
<evidence type="ECO:0000256" key="16">
    <source>
        <dbReference type="ARBA" id="ARBA00048088"/>
    </source>
</evidence>
<dbReference type="InterPro" id="IPR020946">
    <property type="entry name" value="Flavin_mOase-like"/>
</dbReference>
<dbReference type="Pfam" id="PF00743">
    <property type="entry name" value="FMO-like"/>
    <property type="match status" value="1"/>
</dbReference>
<keyword evidence="11 18" id="KW-0503">Monooxygenase</keyword>
<keyword evidence="10 18" id="KW-0560">Oxidoreductase</keyword>
<evidence type="ECO:0000256" key="19">
    <source>
        <dbReference type="RuleBase" id="RU361177"/>
    </source>
</evidence>
<evidence type="ECO:0000256" key="7">
    <source>
        <dbReference type="ARBA" id="ARBA00022827"/>
    </source>
</evidence>
<name>A0AAE1DP16_9GAST</name>
<dbReference type="InterPro" id="IPR036188">
    <property type="entry name" value="FAD/NAD-bd_sf"/>
</dbReference>
<dbReference type="PRINTS" id="PR01121">
    <property type="entry name" value="FMOXYGENASE1"/>
</dbReference>
<keyword evidence="4 18" id="KW-0285">Flavoprotein</keyword>
<dbReference type="PIRSF" id="PIRSF000332">
    <property type="entry name" value="FMO"/>
    <property type="match status" value="1"/>
</dbReference>
<dbReference type="InterPro" id="IPR002253">
    <property type="entry name" value="Flavin_mOase_1"/>
</dbReference>
<reference evidence="21" key="1">
    <citation type="journal article" date="2023" name="G3 (Bethesda)">
        <title>A reference genome for the long-term kleptoplast-retaining sea slug Elysia crispata morphotype clarki.</title>
        <authorList>
            <person name="Eastman K.E."/>
            <person name="Pendleton A.L."/>
            <person name="Shaikh M.A."/>
            <person name="Suttiyut T."/>
            <person name="Ogas R."/>
            <person name="Tomko P."/>
            <person name="Gavelis G."/>
            <person name="Widhalm J.R."/>
            <person name="Wisecaver J.H."/>
        </authorList>
    </citation>
    <scope>NUCLEOTIDE SEQUENCE</scope>
    <source>
        <strain evidence="21">ECLA1</strain>
    </source>
</reference>
<evidence type="ECO:0000256" key="6">
    <source>
        <dbReference type="ARBA" id="ARBA00022824"/>
    </source>
</evidence>
<dbReference type="InterPro" id="IPR000960">
    <property type="entry name" value="Flavin_mOase"/>
</dbReference>
<evidence type="ECO:0000256" key="18">
    <source>
        <dbReference type="PIRNR" id="PIRNR000332"/>
    </source>
</evidence>
<comment type="catalytic activity">
    <reaction evidence="16">
        <text>trimethylamine + NADPH + O2 = trimethylamine N-oxide + NADP(+) + H2O</text>
        <dbReference type="Rhea" id="RHEA:31979"/>
        <dbReference type="ChEBI" id="CHEBI:15377"/>
        <dbReference type="ChEBI" id="CHEBI:15379"/>
        <dbReference type="ChEBI" id="CHEBI:15724"/>
        <dbReference type="ChEBI" id="CHEBI:57783"/>
        <dbReference type="ChEBI" id="CHEBI:58349"/>
        <dbReference type="ChEBI" id="CHEBI:58389"/>
        <dbReference type="EC" id="1.14.13.148"/>
    </reaction>
    <physiologicalReaction direction="left-to-right" evidence="16">
        <dbReference type="Rhea" id="RHEA:31980"/>
    </physiologicalReaction>
</comment>
<evidence type="ECO:0000256" key="10">
    <source>
        <dbReference type="ARBA" id="ARBA00023002"/>
    </source>
</evidence>
<evidence type="ECO:0000256" key="9">
    <source>
        <dbReference type="ARBA" id="ARBA00022989"/>
    </source>
</evidence>
<comment type="cofactor">
    <cofactor evidence="1 18 19">
        <name>FAD</name>
        <dbReference type="ChEBI" id="CHEBI:57692"/>
    </cofactor>
</comment>
<dbReference type="GO" id="GO:0004499">
    <property type="term" value="F:N,N-dimethylaniline monooxygenase activity"/>
    <property type="evidence" value="ECO:0007669"/>
    <property type="project" value="UniProtKB-UniRule"/>
</dbReference>
<evidence type="ECO:0000256" key="20">
    <source>
        <dbReference type="SAM" id="Phobius"/>
    </source>
</evidence>
<dbReference type="AlphaFoldDB" id="A0AAE1DP16"/>
<evidence type="ECO:0000313" key="22">
    <source>
        <dbReference type="Proteomes" id="UP001283361"/>
    </source>
</evidence>
<feature type="transmembrane region" description="Helical" evidence="20">
    <location>
        <begin position="517"/>
        <end position="536"/>
    </location>
</feature>
<protein>
    <recommendedName>
        <fullName evidence="19">Flavin-containing monooxygenase</fullName>
        <ecNumber evidence="19">1.-.-.-</ecNumber>
    </recommendedName>
</protein>
<dbReference type="EC" id="1.-.-.-" evidence="19"/>
<dbReference type="GO" id="GO:0050661">
    <property type="term" value="F:NADP binding"/>
    <property type="evidence" value="ECO:0007669"/>
    <property type="project" value="InterPro"/>
</dbReference>
<comment type="function">
    <text evidence="13">Broad spectrum monooxygenase that catalyzes the oxygenation of a wide variety of nitrogen- and sulfur-containing compounds including xenobiotics. Catalyzes the S-oxygenation of hypotaurine to produce taurine, an organic osmolyte involved in cell volume regulation as well as a variety of cytoprotective and developmental processes. In vitro, catalyzes the N-oxygenation of trimethylamine (TMA) to produce trimethylamine N-oxide (TMAO) and could therefore participate to the detoxification of this compound that is generated by the action of gut microbiota from dietary precursors such as choline, choline containing compounds, betaine or L-carnitine.</text>
</comment>
<dbReference type="PRINTS" id="PR00370">
    <property type="entry name" value="FMOXYGENASE"/>
</dbReference>
<dbReference type="EMBL" id="JAWDGP010003154">
    <property type="protein sequence ID" value="KAK3776985.1"/>
    <property type="molecule type" value="Genomic_DNA"/>
</dbReference>
<organism evidence="21 22">
    <name type="scientific">Elysia crispata</name>
    <name type="common">lettuce slug</name>
    <dbReference type="NCBI Taxonomy" id="231223"/>
    <lineage>
        <taxon>Eukaryota</taxon>
        <taxon>Metazoa</taxon>
        <taxon>Spiralia</taxon>
        <taxon>Lophotrochozoa</taxon>
        <taxon>Mollusca</taxon>
        <taxon>Gastropoda</taxon>
        <taxon>Heterobranchia</taxon>
        <taxon>Euthyneura</taxon>
        <taxon>Panpulmonata</taxon>
        <taxon>Sacoglossa</taxon>
        <taxon>Placobranchoidea</taxon>
        <taxon>Plakobranchidae</taxon>
        <taxon>Elysia</taxon>
    </lineage>
</organism>
<comment type="catalytic activity">
    <reaction evidence="17">
        <text>N,N-dimethylaniline + NADPH + O2 + H(+) = N,N-dimethylaniline N-oxide + NADP(+) + H2O</text>
        <dbReference type="Rhea" id="RHEA:24468"/>
        <dbReference type="ChEBI" id="CHEBI:15377"/>
        <dbReference type="ChEBI" id="CHEBI:15378"/>
        <dbReference type="ChEBI" id="CHEBI:15379"/>
        <dbReference type="ChEBI" id="CHEBI:16269"/>
        <dbReference type="ChEBI" id="CHEBI:17735"/>
        <dbReference type="ChEBI" id="CHEBI:57783"/>
        <dbReference type="ChEBI" id="CHEBI:58349"/>
        <dbReference type="EC" id="1.14.13.8"/>
    </reaction>
    <physiologicalReaction direction="left-to-right" evidence="17">
        <dbReference type="Rhea" id="RHEA:24469"/>
    </physiologicalReaction>
</comment>
<keyword evidence="8 18" id="KW-0521">NADP</keyword>
<evidence type="ECO:0000256" key="17">
    <source>
        <dbReference type="ARBA" id="ARBA00049443"/>
    </source>
</evidence>
<evidence type="ECO:0000256" key="5">
    <source>
        <dbReference type="ARBA" id="ARBA00022692"/>
    </source>
</evidence>
<dbReference type="Gene3D" id="3.50.50.60">
    <property type="entry name" value="FAD/NAD(P)-binding domain"/>
    <property type="match status" value="1"/>
</dbReference>
<evidence type="ECO:0000256" key="3">
    <source>
        <dbReference type="ARBA" id="ARBA00009183"/>
    </source>
</evidence>
<dbReference type="GO" id="GO:0034899">
    <property type="term" value="F:trimethylamine monooxygenase activity"/>
    <property type="evidence" value="ECO:0007669"/>
    <property type="project" value="UniProtKB-EC"/>
</dbReference>
<evidence type="ECO:0000313" key="21">
    <source>
        <dbReference type="EMBL" id="KAK3776985.1"/>
    </source>
</evidence>